<evidence type="ECO:0000256" key="3">
    <source>
        <dbReference type="SAM" id="MobiDB-lite"/>
    </source>
</evidence>
<evidence type="ECO:0000259" key="4">
    <source>
        <dbReference type="PROSITE" id="PS50206"/>
    </source>
</evidence>
<dbReference type="Gene3D" id="3.40.250.10">
    <property type="entry name" value="Rhodanese-like domain"/>
    <property type="match status" value="2"/>
</dbReference>
<dbReference type="CDD" id="cd01448">
    <property type="entry name" value="TST_Repeat_1"/>
    <property type="match status" value="1"/>
</dbReference>
<keyword evidence="1" id="KW-0808">Transferase</keyword>
<dbReference type="AlphaFoldDB" id="A0A918B311"/>
<dbReference type="SMART" id="SM00450">
    <property type="entry name" value="RHOD"/>
    <property type="match status" value="2"/>
</dbReference>
<evidence type="ECO:0000313" key="5">
    <source>
        <dbReference type="EMBL" id="GGQ06039.1"/>
    </source>
</evidence>
<dbReference type="Proteomes" id="UP000654123">
    <property type="component" value="Unassembled WGS sequence"/>
</dbReference>
<feature type="region of interest" description="Disordered" evidence="3">
    <location>
        <begin position="1"/>
        <end position="23"/>
    </location>
</feature>
<organism evidence="5 6">
    <name type="scientific">Streptomyces roseolilacinus</name>
    <dbReference type="NCBI Taxonomy" id="66904"/>
    <lineage>
        <taxon>Bacteria</taxon>
        <taxon>Bacillati</taxon>
        <taxon>Actinomycetota</taxon>
        <taxon>Actinomycetes</taxon>
        <taxon>Kitasatosporales</taxon>
        <taxon>Streptomycetaceae</taxon>
        <taxon>Streptomyces</taxon>
    </lineage>
</organism>
<evidence type="ECO:0000256" key="2">
    <source>
        <dbReference type="ARBA" id="ARBA00022737"/>
    </source>
</evidence>
<evidence type="ECO:0000256" key="1">
    <source>
        <dbReference type="ARBA" id="ARBA00022679"/>
    </source>
</evidence>
<dbReference type="CDD" id="cd01449">
    <property type="entry name" value="TST_Repeat_2"/>
    <property type="match status" value="1"/>
</dbReference>
<sequence>MTTPEQEAGRNPRPTETTGATVAAEGTEAAEVVGGTEATEAAGGAGAAGARHVTAAGGAPVAVPGPLVTPRWLGERLGTAGLVVLDASVGAHRDVGRRVPGARRFDIDGALSDHDAPLPHTAPDAARFTEAVRDLGVDDTSTVVVYDAAGLHSAARAWWMLRASGFDRVAVLDGGLPGWAAAGLPVEDGPPAAAAPVRGGFTARPREGWLVGSAAVAAALADPGAVVLDARTRGRFAGTEPEPRGGLRGGHMPGAVNLPFGDLLDGAGRMRPPAELRELFAPLVGEGSKRLLFSCGSGVTACVLALGAELSGYGDLAVYDGSWSEWGRPSDLPVVTGGAAPRP</sequence>
<reference evidence="5" key="2">
    <citation type="submission" date="2020-09" db="EMBL/GenBank/DDBJ databases">
        <authorList>
            <person name="Sun Q."/>
            <person name="Ohkuma M."/>
        </authorList>
    </citation>
    <scope>NUCLEOTIDE SEQUENCE</scope>
    <source>
        <strain evidence="5">JCM 4335</strain>
    </source>
</reference>
<dbReference type="PANTHER" id="PTHR11364">
    <property type="entry name" value="THIOSULFATE SULFERTANSFERASE"/>
    <property type="match status" value="1"/>
</dbReference>
<dbReference type="SUPFAM" id="SSF52821">
    <property type="entry name" value="Rhodanese/Cell cycle control phosphatase"/>
    <property type="match status" value="2"/>
</dbReference>
<dbReference type="Pfam" id="PF00581">
    <property type="entry name" value="Rhodanese"/>
    <property type="match status" value="2"/>
</dbReference>
<keyword evidence="2" id="KW-0677">Repeat</keyword>
<dbReference type="PROSITE" id="PS50206">
    <property type="entry name" value="RHODANESE_3"/>
    <property type="match status" value="2"/>
</dbReference>
<dbReference type="EMBL" id="BMSV01000004">
    <property type="protein sequence ID" value="GGQ06039.1"/>
    <property type="molecule type" value="Genomic_DNA"/>
</dbReference>
<dbReference type="GO" id="GO:0004792">
    <property type="term" value="F:thiosulfate-cyanide sulfurtransferase activity"/>
    <property type="evidence" value="ECO:0007669"/>
    <property type="project" value="TreeGrafter"/>
</dbReference>
<protein>
    <submittedName>
        <fullName evidence="5">Sulfurtransferase</fullName>
    </submittedName>
</protein>
<dbReference type="InterPro" id="IPR001763">
    <property type="entry name" value="Rhodanese-like_dom"/>
</dbReference>
<dbReference type="FunFam" id="3.40.250.10:FF:000001">
    <property type="entry name" value="Sulfurtransferase"/>
    <property type="match status" value="1"/>
</dbReference>
<feature type="domain" description="Rhodanese" evidence="4">
    <location>
        <begin position="221"/>
        <end position="332"/>
    </location>
</feature>
<proteinExistence type="predicted"/>
<evidence type="ECO:0000313" key="6">
    <source>
        <dbReference type="Proteomes" id="UP000654123"/>
    </source>
</evidence>
<feature type="domain" description="Rhodanese" evidence="4">
    <location>
        <begin position="78"/>
        <end position="188"/>
    </location>
</feature>
<dbReference type="InterPro" id="IPR045078">
    <property type="entry name" value="TST/MPST-like"/>
</dbReference>
<dbReference type="InterPro" id="IPR036873">
    <property type="entry name" value="Rhodanese-like_dom_sf"/>
</dbReference>
<accession>A0A918B311</accession>
<name>A0A918B311_9ACTN</name>
<keyword evidence="6" id="KW-1185">Reference proteome</keyword>
<comment type="caution">
    <text evidence="5">The sequence shown here is derived from an EMBL/GenBank/DDBJ whole genome shotgun (WGS) entry which is preliminary data.</text>
</comment>
<dbReference type="PANTHER" id="PTHR11364:SF27">
    <property type="entry name" value="SULFURTRANSFERASE"/>
    <property type="match status" value="1"/>
</dbReference>
<gene>
    <name evidence="5" type="ORF">GCM10010249_25780</name>
</gene>
<reference evidence="5" key="1">
    <citation type="journal article" date="2014" name="Int. J. Syst. Evol. Microbiol.">
        <title>Complete genome sequence of Corynebacterium casei LMG S-19264T (=DSM 44701T), isolated from a smear-ripened cheese.</title>
        <authorList>
            <consortium name="US DOE Joint Genome Institute (JGI-PGF)"/>
            <person name="Walter F."/>
            <person name="Albersmeier A."/>
            <person name="Kalinowski J."/>
            <person name="Ruckert C."/>
        </authorList>
    </citation>
    <scope>NUCLEOTIDE SEQUENCE</scope>
    <source>
        <strain evidence="5">JCM 4335</strain>
    </source>
</reference>